<sequence>MLRTVTLASIVSLFFVLPTAIAQDRVDHYKGEPSPTLEVAMKNYVEYNQRLQAVLAKEELTTEDMVLVHELTYTLENALERIQAELEVIAETLEEVHVASETMDFETVKTSGARYLKHAKVLRKDL</sequence>
<accession>A0A432VUM1</accession>
<keyword evidence="3" id="KW-1185">Reference proteome</keyword>
<proteinExistence type="predicted"/>
<dbReference type="Proteomes" id="UP000288212">
    <property type="component" value="Unassembled WGS sequence"/>
</dbReference>
<dbReference type="AlphaFoldDB" id="A0A432VUM1"/>
<evidence type="ECO:0000313" key="2">
    <source>
        <dbReference type="EMBL" id="RUO20223.1"/>
    </source>
</evidence>
<gene>
    <name evidence="2" type="ORF">CWE06_06245</name>
</gene>
<dbReference type="Pfam" id="PF20531">
    <property type="entry name" value="DUF6746"/>
    <property type="match status" value="1"/>
</dbReference>
<feature type="chain" id="PRO_5019203405" evidence="1">
    <location>
        <begin position="23"/>
        <end position="126"/>
    </location>
</feature>
<protein>
    <submittedName>
        <fullName evidence="2">Uncharacterized protein</fullName>
    </submittedName>
</protein>
<evidence type="ECO:0000313" key="3">
    <source>
        <dbReference type="Proteomes" id="UP000288212"/>
    </source>
</evidence>
<organism evidence="2 3">
    <name type="scientific">Aliidiomarina haloalkalitolerans</name>
    <dbReference type="NCBI Taxonomy" id="859059"/>
    <lineage>
        <taxon>Bacteria</taxon>
        <taxon>Pseudomonadati</taxon>
        <taxon>Pseudomonadota</taxon>
        <taxon>Gammaproteobacteria</taxon>
        <taxon>Alteromonadales</taxon>
        <taxon>Idiomarinaceae</taxon>
        <taxon>Aliidiomarina</taxon>
    </lineage>
</organism>
<keyword evidence="1" id="KW-0732">Signal</keyword>
<comment type="caution">
    <text evidence="2">The sequence shown here is derived from an EMBL/GenBank/DDBJ whole genome shotgun (WGS) entry which is preliminary data.</text>
</comment>
<dbReference type="OrthoDB" id="5975812at2"/>
<dbReference type="InterPro" id="IPR046634">
    <property type="entry name" value="DUF6746"/>
</dbReference>
<name>A0A432VUM1_9GAMM</name>
<feature type="signal peptide" evidence="1">
    <location>
        <begin position="1"/>
        <end position="22"/>
    </location>
</feature>
<dbReference type="RefSeq" id="WP_126792258.1">
    <property type="nucleotide sequence ID" value="NZ_PIPI01000003.1"/>
</dbReference>
<reference evidence="2 3" key="1">
    <citation type="journal article" date="2011" name="Front. Microbiol.">
        <title>Genomic signatures of strain selection and enhancement in Bacillus atrophaeus var. globigii, a historical biowarfare simulant.</title>
        <authorList>
            <person name="Gibbons H.S."/>
            <person name="Broomall S.M."/>
            <person name="McNew L.A."/>
            <person name="Daligault H."/>
            <person name="Chapman C."/>
            <person name="Bruce D."/>
            <person name="Karavis M."/>
            <person name="Krepps M."/>
            <person name="McGregor P.A."/>
            <person name="Hong C."/>
            <person name="Park K.H."/>
            <person name="Akmal A."/>
            <person name="Feldman A."/>
            <person name="Lin J.S."/>
            <person name="Chang W.E."/>
            <person name="Higgs B.W."/>
            <person name="Demirev P."/>
            <person name="Lindquist J."/>
            <person name="Liem A."/>
            <person name="Fochler E."/>
            <person name="Read T.D."/>
            <person name="Tapia R."/>
            <person name="Johnson S."/>
            <person name="Bishop-Lilly K.A."/>
            <person name="Detter C."/>
            <person name="Han C."/>
            <person name="Sozhamannan S."/>
            <person name="Rosenzweig C.N."/>
            <person name="Skowronski E.W."/>
        </authorList>
    </citation>
    <scope>NUCLEOTIDE SEQUENCE [LARGE SCALE GENOMIC DNA]</scope>
    <source>
        <strain evidence="2 3">AK5</strain>
    </source>
</reference>
<dbReference type="EMBL" id="PIPI01000003">
    <property type="protein sequence ID" value="RUO20223.1"/>
    <property type="molecule type" value="Genomic_DNA"/>
</dbReference>
<evidence type="ECO:0000256" key="1">
    <source>
        <dbReference type="SAM" id="SignalP"/>
    </source>
</evidence>